<sequence length="111" mass="12085">MIPPIAVHCGIGLLTTAIAIPLVLRKVPMNRFYGVRIPKAFESDRNWYDINAYGGRLFLAFGLLLTFFGIVAQGLAPSPTSIWSAVFIAGPLLLIFPILALISAYARRLPG</sequence>
<dbReference type="Proteomes" id="UP000807825">
    <property type="component" value="Unassembled WGS sequence"/>
</dbReference>
<dbReference type="AlphaFoldDB" id="A0A9D6V0Q1"/>
<proteinExistence type="predicted"/>
<reference evidence="2" key="1">
    <citation type="submission" date="2020-07" db="EMBL/GenBank/DDBJ databases">
        <title>Huge and variable diversity of episymbiotic CPR bacteria and DPANN archaea in groundwater ecosystems.</title>
        <authorList>
            <person name="He C.Y."/>
            <person name="Keren R."/>
            <person name="Whittaker M."/>
            <person name="Farag I.F."/>
            <person name="Doudna J."/>
            <person name="Cate J.H.D."/>
            <person name="Banfield J.F."/>
        </authorList>
    </citation>
    <scope>NUCLEOTIDE SEQUENCE</scope>
    <source>
        <strain evidence="2">NC_groundwater_1664_Pr3_B-0.1um_52_9</strain>
    </source>
</reference>
<evidence type="ECO:0000313" key="3">
    <source>
        <dbReference type="Proteomes" id="UP000807825"/>
    </source>
</evidence>
<gene>
    <name evidence="2" type="ORF">HY912_03740</name>
</gene>
<feature type="transmembrane region" description="Helical" evidence="1">
    <location>
        <begin position="57"/>
        <end position="76"/>
    </location>
</feature>
<keyword evidence="1" id="KW-0472">Membrane</keyword>
<dbReference type="EMBL" id="JACRDE010000113">
    <property type="protein sequence ID" value="MBI5248583.1"/>
    <property type="molecule type" value="Genomic_DNA"/>
</dbReference>
<organism evidence="2 3">
    <name type="scientific">Desulfomonile tiedjei</name>
    <dbReference type="NCBI Taxonomy" id="2358"/>
    <lineage>
        <taxon>Bacteria</taxon>
        <taxon>Pseudomonadati</taxon>
        <taxon>Thermodesulfobacteriota</taxon>
        <taxon>Desulfomonilia</taxon>
        <taxon>Desulfomonilales</taxon>
        <taxon>Desulfomonilaceae</taxon>
        <taxon>Desulfomonile</taxon>
    </lineage>
</organism>
<protein>
    <submittedName>
        <fullName evidence="2">SdpI family protein</fullName>
    </submittedName>
</protein>
<feature type="transmembrane region" description="Helical" evidence="1">
    <location>
        <begin position="5"/>
        <end position="24"/>
    </location>
</feature>
<name>A0A9D6V0Q1_9BACT</name>
<accession>A0A9D6V0Q1</accession>
<keyword evidence="1" id="KW-1133">Transmembrane helix</keyword>
<dbReference type="InterPro" id="IPR025962">
    <property type="entry name" value="SdpI/YhfL"/>
</dbReference>
<evidence type="ECO:0000256" key="1">
    <source>
        <dbReference type="SAM" id="Phobius"/>
    </source>
</evidence>
<comment type="caution">
    <text evidence="2">The sequence shown here is derived from an EMBL/GenBank/DDBJ whole genome shotgun (WGS) entry which is preliminary data.</text>
</comment>
<keyword evidence="1" id="KW-0812">Transmembrane</keyword>
<feature type="transmembrane region" description="Helical" evidence="1">
    <location>
        <begin position="82"/>
        <end position="106"/>
    </location>
</feature>
<dbReference type="Pfam" id="PF13630">
    <property type="entry name" value="SdpI"/>
    <property type="match status" value="1"/>
</dbReference>
<evidence type="ECO:0000313" key="2">
    <source>
        <dbReference type="EMBL" id="MBI5248583.1"/>
    </source>
</evidence>